<keyword evidence="5" id="KW-0175">Coiled coil</keyword>
<keyword evidence="1" id="KW-0677">Repeat</keyword>
<dbReference type="InterPro" id="IPR000225">
    <property type="entry name" value="Armadillo"/>
</dbReference>
<dbReference type="EMBL" id="JALJOR010000017">
    <property type="protein sequence ID" value="KAK9804730.1"/>
    <property type="molecule type" value="Genomic_DNA"/>
</dbReference>
<dbReference type="AlphaFoldDB" id="A0AAW1P3A6"/>
<evidence type="ECO:0000256" key="2">
    <source>
        <dbReference type="ARBA" id="ARBA00023043"/>
    </source>
</evidence>
<evidence type="ECO:0000256" key="4">
    <source>
        <dbReference type="PROSITE-ProRule" id="PRU00259"/>
    </source>
</evidence>
<dbReference type="PROSITE" id="PS50297">
    <property type="entry name" value="ANK_REP_REGION"/>
    <property type="match status" value="2"/>
</dbReference>
<dbReference type="Proteomes" id="UP001489004">
    <property type="component" value="Unassembled WGS sequence"/>
</dbReference>
<dbReference type="Gene3D" id="1.25.40.20">
    <property type="entry name" value="Ankyrin repeat-containing domain"/>
    <property type="match status" value="1"/>
</dbReference>
<dbReference type="InterPro" id="IPR016024">
    <property type="entry name" value="ARM-type_fold"/>
</dbReference>
<dbReference type="SMART" id="SM00248">
    <property type="entry name" value="ANK"/>
    <property type="match status" value="2"/>
</dbReference>
<keyword evidence="8" id="KW-1185">Reference proteome</keyword>
<keyword evidence="2 3" id="KW-0040">ANK repeat</keyword>
<dbReference type="SUPFAM" id="SSF48403">
    <property type="entry name" value="Ankyrin repeat"/>
    <property type="match status" value="1"/>
</dbReference>
<organism evidence="7 8">
    <name type="scientific">[Myrmecia] bisecta</name>
    <dbReference type="NCBI Taxonomy" id="41462"/>
    <lineage>
        <taxon>Eukaryota</taxon>
        <taxon>Viridiplantae</taxon>
        <taxon>Chlorophyta</taxon>
        <taxon>core chlorophytes</taxon>
        <taxon>Trebouxiophyceae</taxon>
        <taxon>Trebouxiales</taxon>
        <taxon>Trebouxiaceae</taxon>
        <taxon>Myrmecia</taxon>
    </lineage>
</organism>
<feature type="region of interest" description="Disordered" evidence="6">
    <location>
        <begin position="1093"/>
        <end position="1147"/>
    </location>
</feature>
<name>A0AAW1P3A6_9CHLO</name>
<dbReference type="SUPFAM" id="SSF48371">
    <property type="entry name" value="ARM repeat"/>
    <property type="match status" value="1"/>
</dbReference>
<feature type="region of interest" description="Disordered" evidence="6">
    <location>
        <begin position="759"/>
        <end position="805"/>
    </location>
</feature>
<reference evidence="7 8" key="1">
    <citation type="journal article" date="2024" name="Nat. Commun.">
        <title>Phylogenomics reveals the evolutionary origins of lichenization in chlorophyte algae.</title>
        <authorList>
            <person name="Puginier C."/>
            <person name="Libourel C."/>
            <person name="Otte J."/>
            <person name="Skaloud P."/>
            <person name="Haon M."/>
            <person name="Grisel S."/>
            <person name="Petersen M."/>
            <person name="Berrin J.G."/>
            <person name="Delaux P.M."/>
            <person name="Dal Grande F."/>
            <person name="Keller J."/>
        </authorList>
    </citation>
    <scope>NUCLEOTIDE SEQUENCE [LARGE SCALE GENOMIC DNA]</scope>
    <source>
        <strain evidence="7 8">SAG 2043</strain>
    </source>
</reference>
<feature type="repeat" description="ANK" evidence="3">
    <location>
        <begin position="346"/>
        <end position="378"/>
    </location>
</feature>
<gene>
    <name evidence="7" type="ORF">WJX72_002563</name>
</gene>
<dbReference type="Pfam" id="PF13637">
    <property type="entry name" value="Ank_4"/>
    <property type="match status" value="1"/>
</dbReference>
<evidence type="ECO:0000256" key="3">
    <source>
        <dbReference type="PROSITE-ProRule" id="PRU00023"/>
    </source>
</evidence>
<feature type="repeat" description="ANK" evidence="3">
    <location>
        <begin position="313"/>
        <end position="345"/>
    </location>
</feature>
<feature type="repeat" description="ARM" evidence="4">
    <location>
        <begin position="228"/>
        <end position="272"/>
    </location>
</feature>
<dbReference type="InterPro" id="IPR050776">
    <property type="entry name" value="Ank_Repeat/CDKN_Inhibitor"/>
</dbReference>
<feature type="coiled-coil region" evidence="5">
    <location>
        <begin position="607"/>
        <end position="641"/>
    </location>
</feature>
<dbReference type="PANTHER" id="PTHR24201">
    <property type="entry name" value="ANK_REP_REGION DOMAIN-CONTAINING PROTEIN"/>
    <property type="match status" value="1"/>
</dbReference>
<comment type="caution">
    <text evidence="7">The sequence shown here is derived from an EMBL/GenBank/DDBJ whole genome shotgun (WGS) entry which is preliminary data.</text>
</comment>
<dbReference type="InterPro" id="IPR002110">
    <property type="entry name" value="Ankyrin_rpt"/>
</dbReference>
<feature type="compositionally biased region" description="Polar residues" evidence="6">
    <location>
        <begin position="771"/>
        <end position="790"/>
    </location>
</feature>
<evidence type="ECO:0000256" key="5">
    <source>
        <dbReference type="SAM" id="Coils"/>
    </source>
</evidence>
<evidence type="ECO:0000313" key="8">
    <source>
        <dbReference type="Proteomes" id="UP001489004"/>
    </source>
</evidence>
<dbReference type="InterPro" id="IPR036770">
    <property type="entry name" value="Ankyrin_rpt-contain_sf"/>
</dbReference>
<sequence length="1280" mass="133985">MAQQSSSRRSILLRAAAVECLVKHLQQQPEVEIAVCLLEALQALLLESTKAQDAFRASRGVRALVAALRIHALPQQAVEGCLAMLTSTVRTHPADFLQEFKQADGMTALVALLQPPGGNDHVEPERGPVVAFLRALVDLEGRARCLAVGKVSQDALAIVAAVVAPGPDQDCQDALSFASALQDAGAFAHVLKLAVGSLTKLVTIQALGALRHLAASGTANLIALADAGAVSVLVKTLERAPADSEAAEAALAALRHFVDWSEAARMTIRDLGGIKALLRSMEKAAMADTVTARRTSEMLRLLASGPSDNTSMVGKTVLHWASQFGEDKLLRDLLEAGADIGCIDSLGNTALHLAALNGHTVAVKMLIMRNSDALLANHDGKLPRDLAQHASHAWVMLGDEMHWREYLHVLRPCHVSFGPDQADAEGRSGSGGALSCNFCPLEGVMCLLEDGGAGASDKEPGKKSWLKKLIPKAKAKAVEQQAIKLPHSACIVEVDDMSVEINLQTGDDVLGTGPAEGPSLPFQQATISLCSAADLRPSLELMVKRAYPDLFKLRGLLREYRGLAAAQQKAIDGVKGSLDQLTCNLVSMTARLEALAPLDTESAEEERQQLCQLASQLVGQIEGAENEVTASKKLLASKQKRLLSTAEAAVARATQSSDGSLAQLHHLHTLQLYWEAAIQAVEEGPLVTVGPQATAAGRQRLASVLDKSVTSQRTYEEDVYGQLAEDSMAQLPASPLLRTLPDPSLESASELAYAQVSSASATATDNHRTPVRQSAGSATPTDHNGTPSGRSTDRSHVSDGSSIQQRMDSMCNEGDILGAISMLKAEAKQQVKLASPRGDNMTPSASPRLPATAEEGSQDGSRDVQQEGPDVAHQLKELGRQMGDWAARLIHTTIARSAEVTEQAVLQMPRGAEPEAIVRSTMAALETLTASAKQQCDELMETLVARAAAATATALVEQMDCSDTSSVGSDIPAASPARLRSSPLRMEFSPSHSAHATAAAQAIPRKFEYGEVTPRNDAAAISEDSAVLGSPNRDILIAAVAAAEQGTQAALPEALRPASKAGQDDMLETPDAAALIAESQRCFKADIVTGEAASGTPSAEQGCFQAGSGSGKAASRKCSDGGSAGMGKTAAPKPSAQPSMTASSKDPLERMRANVARLRQATQSINSHTARRVAGSRADAGGGADARFNKALLSTAAAAAKLGARAGSGKAHSGGVLAVAQRKPSMSSTPRATQAGARQSMLANKDRRSVAGCPSTGTSFTSQDGGSAQSDEVSGQRLWK</sequence>
<accession>A0AAW1P3A6</accession>
<dbReference type="SMART" id="SM00185">
    <property type="entry name" value="ARM"/>
    <property type="match status" value="6"/>
</dbReference>
<evidence type="ECO:0000256" key="1">
    <source>
        <dbReference type="ARBA" id="ARBA00022737"/>
    </source>
</evidence>
<dbReference type="Gene3D" id="1.25.10.10">
    <property type="entry name" value="Leucine-rich Repeat Variant"/>
    <property type="match status" value="2"/>
</dbReference>
<evidence type="ECO:0000313" key="7">
    <source>
        <dbReference type="EMBL" id="KAK9804730.1"/>
    </source>
</evidence>
<dbReference type="InterPro" id="IPR011989">
    <property type="entry name" value="ARM-like"/>
</dbReference>
<proteinExistence type="predicted"/>
<evidence type="ECO:0000256" key="6">
    <source>
        <dbReference type="SAM" id="MobiDB-lite"/>
    </source>
</evidence>
<feature type="region of interest" description="Disordered" evidence="6">
    <location>
        <begin position="830"/>
        <end position="868"/>
    </location>
</feature>
<dbReference type="PROSITE" id="PS50176">
    <property type="entry name" value="ARM_REPEAT"/>
    <property type="match status" value="1"/>
</dbReference>
<feature type="region of interest" description="Disordered" evidence="6">
    <location>
        <begin position="1219"/>
        <end position="1280"/>
    </location>
</feature>
<feature type="compositionally biased region" description="Polar residues" evidence="6">
    <location>
        <begin position="1255"/>
        <end position="1273"/>
    </location>
</feature>
<dbReference type="PROSITE" id="PS50088">
    <property type="entry name" value="ANK_REPEAT"/>
    <property type="match status" value="2"/>
</dbReference>
<protein>
    <submittedName>
        <fullName evidence="7">Uncharacterized protein</fullName>
    </submittedName>
</protein>